<dbReference type="InterPro" id="IPR057345">
    <property type="entry name" value="Ig-like_TAF2"/>
</dbReference>
<keyword evidence="6" id="KW-0804">Transcription</keyword>
<feature type="region of interest" description="Disordered" evidence="9">
    <location>
        <begin position="1298"/>
        <end position="1377"/>
    </location>
</feature>
<keyword evidence="7" id="KW-0539">Nucleus</keyword>
<feature type="compositionally biased region" description="Low complexity" evidence="9">
    <location>
        <begin position="694"/>
        <end position="705"/>
    </location>
</feature>
<dbReference type="CDD" id="cd09839">
    <property type="entry name" value="M1_like_TAF2"/>
    <property type="match status" value="1"/>
</dbReference>
<organism evidence="11 12">
    <name type="scientific">Piptocephalis cylindrospora</name>
    <dbReference type="NCBI Taxonomy" id="1907219"/>
    <lineage>
        <taxon>Eukaryota</taxon>
        <taxon>Fungi</taxon>
        <taxon>Fungi incertae sedis</taxon>
        <taxon>Zoopagomycota</taxon>
        <taxon>Zoopagomycotina</taxon>
        <taxon>Zoopagomycetes</taxon>
        <taxon>Zoopagales</taxon>
        <taxon>Piptocephalidaceae</taxon>
        <taxon>Piptocephalis</taxon>
    </lineage>
</organism>
<dbReference type="InterPro" id="IPR027268">
    <property type="entry name" value="Peptidase_M4/M1_CTD_sf"/>
</dbReference>
<protein>
    <recommendedName>
        <fullName evidence="3">Transcription initiation factor TFIID subunit 2</fullName>
    </recommendedName>
</protein>
<evidence type="ECO:0000256" key="3">
    <source>
        <dbReference type="ARBA" id="ARBA00017363"/>
    </source>
</evidence>
<evidence type="ECO:0000256" key="1">
    <source>
        <dbReference type="ARBA" id="ARBA00004123"/>
    </source>
</evidence>
<evidence type="ECO:0000259" key="10">
    <source>
        <dbReference type="PROSITE" id="PS50014"/>
    </source>
</evidence>
<keyword evidence="12" id="KW-1185">Reference proteome</keyword>
<dbReference type="Gene3D" id="1.20.920.10">
    <property type="entry name" value="Bromodomain-like"/>
    <property type="match status" value="5"/>
</dbReference>
<dbReference type="SUPFAM" id="SSF47370">
    <property type="entry name" value="Bromodomain"/>
    <property type="match status" value="5"/>
</dbReference>
<comment type="similarity">
    <text evidence="2">Belongs to the TAF2 family.</text>
</comment>
<dbReference type="Proteomes" id="UP000267251">
    <property type="component" value="Unassembled WGS sequence"/>
</dbReference>
<feature type="compositionally biased region" description="Basic and acidic residues" evidence="9">
    <location>
        <begin position="1616"/>
        <end position="1632"/>
    </location>
</feature>
<feature type="region of interest" description="Disordered" evidence="9">
    <location>
        <begin position="118"/>
        <end position="167"/>
    </location>
</feature>
<dbReference type="InterPro" id="IPR037813">
    <property type="entry name" value="TAF2"/>
</dbReference>
<feature type="region of interest" description="Disordered" evidence="9">
    <location>
        <begin position="1520"/>
        <end position="1563"/>
    </location>
</feature>
<feature type="compositionally biased region" description="Polar residues" evidence="9">
    <location>
        <begin position="1459"/>
        <end position="1470"/>
    </location>
</feature>
<dbReference type="InterPro" id="IPR036427">
    <property type="entry name" value="Bromodomain-like_sf"/>
</dbReference>
<feature type="compositionally biased region" description="Acidic residues" evidence="9">
    <location>
        <begin position="841"/>
        <end position="851"/>
    </location>
</feature>
<dbReference type="OrthoDB" id="21449at2759"/>
<evidence type="ECO:0000256" key="9">
    <source>
        <dbReference type="SAM" id="MobiDB-lite"/>
    </source>
</evidence>
<feature type="compositionally biased region" description="Basic and acidic residues" evidence="9">
    <location>
        <begin position="706"/>
        <end position="718"/>
    </location>
</feature>
<evidence type="ECO:0000256" key="2">
    <source>
        <dbReference type="ARBA" id="ARBA00010937"/>
    </source>
</evidence>
<feature type="compositionally biased region" description="Basic and acidic residues" evidence="9">
    <location>
        <begin position="1355"/>
        <end position="1375"/>
    </location>
</feature>
<feature type="region of interest" description="Disordered" evidence="9">
    <location>
        <begin position="2309"/>
        <end position="2369"/>
    </location>
</feature>
<dbReference type="GO" id="GO:0003682">
    <property type="term" value="F:chromatin binding"/>
    <property type="evidence" value="ECO:0007669"/>
    <property type="project" value="TreeGrafter"/>
</dbReference>
<proteinExistence type="inferred from homology"/>
<name>A0A4P9Y5Y7_9FUNG</name>
<dbReference type="SUPFAM" id="SSF55486">
    <property type="entry name" value="Metalloproteases ('zincins'), catalytic domain"/>
    <property type="match status" value="1"/>
</dbReference>
<evidence type="ECO:0000256" key="5">
    <source>
        <dbReference type="ARBA" id="ARBA00023117"/>
    </source>
</evidence>
<keyword evidence="4" id="KW-0805">Transcription regulation</keyword>
<comment type="subcellular location">
    <subcellularLocation>
        <location evidence="1">Nucleus</location>
    </subcellularLocation>
</comment>
<accession>A0A4P9Y5Y7</accession>
<evidence type="ECO:0000313" key="11">
    <source>
        <dbReference type="EMBL" id="RKP14468.1"/>
    </source>
</evidence>
<feature type="domain" description="Bromo" evidence="10">
    <location>
        <begin position="2383"/>
        <end position="2455"/>
    </location>
</feature>
<feature type="region of interest" description="Disordered" evidence="9">
    <location>
        <begin position="1409"/>
        <end position="1470"/>
    </location>
</feature>
<feature type="compositionally biased region" description="Acidic residues" evidence="9">
    <location>
        <begin position="1339"/>
        <end position="1354"/>
    </location>
</feature>
<feature type="compositionally biased region" description="Basic and acidic residues" evidence="9">
    <location>
        <begin position="1527"/>
        <end position="1538"/>
    </location>
</feature>
<feature type="compositionally biased region" description="Low complexity" evidence="9">
    <location>
        <begin position="1413"/>
        <end position="1427"/>
    </location>
</feature>
<dbReference type="InterPro" id="IPR001487">
    <property type="entry name" value="Bromodomain"/>
</dbReference>
<keyword evidence="5 8" id="KW-0103">Bromodomain</keyword>
<feature type="compositionally biased region" description="Basic and acidic residues" evidence="9">
    <location>
        <begin position="148"/>
        <end position="161"/>
    </location>
</feature>
<dbReference type="SMART" id="SM00297">
    <property type="entry name" value="BROMO"/>
    <property type="match status" value="5"/>
</dbReference>
<dbReference type="GO" id="GO:0000976">
    <property type="term" value="F:transcription cis-regulatory region binding"/>
    <property type="evidence" value="ECO:0007669"/>
    <property type="project" value="TreeGrafter"/>
</dbReference>
<evidence type="ECO:0000256" key="6">
    <source>
        <dbReference type="ARBA" id="ARBA00023163"/>
    </source>
</evidence>
<gene>
    <name evidence="11" type="ORF">BJ684DRAFT_19130</name>
</gene>
<feature type="region of interest" description="Disordered" evidence="9">
    <location>
        <begin position="838"/>
        <end position="907"/>
    </location>
</feature>
<dbReference type="Gene3D" id="2.60.40.1730">
    <property type="entry name" value="tricorn interacting facor f3 domain"/>
    <property type="match status" value="1"/>
</dbReference>
<dbReference type="GO" id="GO:0006367">
    <property type="term" value="P:transcription initiation at RNA polymerase II promoter"/>
    <property type="evidence" value="ECO:0007669"/>
    <property type="project" value="TreeGrafter"/>
</dbReference>
<feature type="region of interest" description="Disordered" evidence="9">
    <location>
        <begin position="1766"/>
        <end position="1797"/>
    </location>
</feature>
<feature type="compositionally biased region" description="Basic and acidic residues" evidence="9">
    <location>
        <begin position="2309"/>
        <end position="2321"/>
    </location>
</feature>
<evidence type="ECO:0000256" key="7">
    <source>
        <dbReference type="ARBA" id="ARBA00023242"/>
    </source>
</evidence>
<evidence type="ECO:0000313" key="12">
    <source>
        <dbReference type="Proteomes" id="UP000267251"/>
    </source>
</evidence>
<feature type="domain" description="Bromo" evidence="10">
    <location>
        <begin position="1656"/>
        <end position="1746"/>
    </location>
</feature>
<sequence length="2476" mass="274051">MDIDPSSGVLRGVTELTFDLPEIPTLPPPTHLQLHLRQATVHEIYCNDTLVPSFSYTDPYAQIRPRIPSTATFAQRMADLRKQHQDCLISSYNPDMGELSIPLPDLVLNDLFGEKANSSDAASEEAETPSSMALGKEGESVANSQGEPTDKRSSDGHDQHNVIKVVEGGNEDKREILSYSLGDSKMEDVGNRSKGLQIRVLFSLDNPQEGLYFLSQQPPLVWRYPQVYTGGMGIPGIVRFWLPCVDELHARCTWELEFIVPRYLQGPDAESRETQVVCSGDCVDEFLLEEDQVDLVSPEERKVVRYTVNTETSALGIVFAIGPWSPVSLIPGSAQSSELGHWDKDLPLPKNIALTHLMGYAPKERLHELVNTCQLESQVLDQYIVDLGGFPYPAYRIVFIKESIDVAIHGAGVTLLSENLLYPSSVMEQGFETQRILDLALATQWFGQYILPRNWSDMWLILGIAGHVSMQSMRQWWGGNETLFRLQKDIHRCCDLDVERDPLCEPTLRHPPYPETQEFMRVKAPLVLYMLDQKLVREITSVAGSASATISSLLMVEGAKVQEGKGNGQATISLAANVGLSRVRKSILLAALSGELDGGLGTGWFLRACKRLSSATTGSLDASGAEKSGGIRNLLDRGGMGSEELRAFASQWIFGRGCPVIRVDWAFNRKRMVVELRVLQTNTTTDWYESLSDDANSTVAASNNSSDDKGTEGGKETHGSTGSKKPKAPKTSNLPGSGDVDVTKNREVPEETQFPGPFIVRIREADGVTYEHELLLSGKTEEWQRFDVPFNTKYKRVRKGLGGGVGGSRWTGLVTSVLRREGSGSIDAASMAGGIGMENAENYDEDGEGEGDGPSGEGSDVYGQRGREAWDTDEKDILGGEEEARRKWAAVEWSEEAEASQPSQPMTASAAAAAAALTNASGNFEWLRVDADGSWLGRVRLRQEPPMWAAQLAGEGDVVAQLGAVRALALSPSPAASTSLLRAALEPRYHPGVRSEAVVAMARCRQGAYQRLSNLLCAGGWGRACRIEEGGTKEEGGGEEWMLLDGGLRGGADGRVGRSVIRALGLVRGEERRRCIRLLLSLLRYYGVDEPQDGQGNAWAVCTLIAALGAAYCQDIRPDPHGGMDRRNWFQGGGWLGWTPPPVRRIAEEEEEEDDEGHGHKNQLKDEEEMVFQEAMREVDRWMVREMERQRTRSGTSYRGMILATCIRTIWQWMAARRLPLRWEPLVRWAEWSHGSGEDTYEADREVRCAALEGLLVLGIWREEPPIRSWLLSLVLSDPDRGIRRWLAKRWVQVVSSGRSQRSHGSDGKNVFGGDDREEEVSRDGTIRQMMLEAFGGLEENDDEGDDDDEDENDKDNKDNNHDGMDEQDEEHNAPKDQVVIKLEITGEEGPSTDHKDGESAFDQIGQAQDLESGSPHGTSSDDTSSTVKSEEVDFTEMKPNEEKIPEKGPGHVKGADEITSSSSFPGIPISMSSQIRSDLLQDPVLAEQVILLGSILWSYEQLERMVAVEVNPEEGPAGVLEEEEKERDKARQGEGGKIRLKVGGMLGSGPSEPLSTPQTHSGAMRWVNEDGEEEEMVDVDDEGDTSGYYGAGLTSALKARASALPKSPRRKRKAETRSKDMPEGLPLEEKTKRKRQRTARDMDHRLCRQWLKRIETHRSAFLFLHPVDPVAHGAPDYHQVIKKPMDLGTIRAKLDAQDELASKGEEGDEERKGEDVKYGSREMWDDVRSILDNCYTYNPAGSYAYTQAQELETVVKRGWKKVFGSLPGEEKGPGGSDLAEEERKSQQEEEVSKVEDTITPVRDLEADASHPIQLDAKAVGIKEELSNVLDILKAHPSARAFLIPVDPDALGVPTYRDIIRHPMDLGTMQAHLDSGTGTSDRPAYDEGADGVRAFQADFRRIISNCRLFNGPDDWIVKEAKTLEGVYHRAWSKSSLLTSLSSEEEGGESTVDASLESGASIAQGQVVTLAPETPVPTGPSKIRLKLTGLNVAKKSPATKAPSRPVIPPIQQKKVRFTGDKASAILLQLLSSPSAPLFRLPVDWQGMGLTDYPDKVKEPMDLSTIQSHIDQNFYQKVGESKVKEIVGSEERMAEETDTLKEAAAWEAFRQDLVRIFRAAFTYNARGTFASQQATKLKGEAERALDKAGITSFVHAAALEVQKSRGLPAGSKEVWTPKVGRKILRKLKSLHPHSAPFVNPVDWKRLRIPHYLEMIKEPMDLGTVGQRVDEAMYEVSSLLDTVVREAETDEESKALAEGGMQSWMLTRDESSWARDTLLIFGNCYQFNGPDSEVSQQAKILERAFWAELRRFKESSDPGPDGKKRPGKNQKAGSEKAGSRKRQRNRRDEAEEEDGGEEEAEEAKSGPGKEKGGWYAKARTIWKMLSGIPEASPFLYAVDAEALNIPDYYAKVTKPMDLASIRKKLDRTSYKDPQGFIQDIRQIRLNTELYNGADHPVSQMAQAMESIFDQAVQDQSLNE</sequence>
<dbReference type="Gene3D" id="1.10.390.10">
    <property type="entry name" value="Neutral Protease Domain 2"/>
    <property type="match status" value="1"/>
</dbReference>
<evidence type="ECO:0000256" key="8">
    <source>
        <dbReference type="PROSITE-ProRule" id="PRU00035"/>
    </source>
</evidence>
<feature type="region of interest" description="Disordered" evidence="9">
    <location>
        <begin position="694"/>
        <end position="752"/>
    </location>
</feature>
<dbReference type="PANTHER" id="PTHR15137">
    <property type="entry name" value="TRANSCRIPTION INITIATION FACTOR TFIID"/>
    <property type="match status" value="1"/>
</dbReference>
<feature type="compositionally biased region" description="Acidic residues" evidence="9">
    <location>
        <begin position="2347"/>
        <end position="2358"/>
    </location>
</feature>
<dbReference type="PRINTS" id="PR00503">
    <property type="entry name" value="BROMODOMAIN"/>
</dbReference>
<feature type="domain" description="Bromo" evidence="10">
    <location>
        <begin position="2187"/>
        <end position="2292"/>
    </location>
</feature>
<dbReference type="SUPFAM" id="SSF63737">
    <property type="entry name" value="Leukotriene A4 hydrolase N-terminal domain"/>
    <property type="match status" value="1"/>
</dbReference>
<dbReference type="PROSITE" id="PS50014">
    <property type="entry name" value="BROMODOMAIN_2"/>
    <property type="match status" value="5"/>
</dbReference>
<feature type="compositionally biased region" description="Basic and acidic residues" evidence="9">
    <location>
        <begin position="2359"/>
        <end position="2369"/>
    </location>
</feature>
<feature type="compositionally biased region" description="Basic and acidic residues" evidence="9">
    <location>
        <begin position="865"/>
        <end position="886"/>
    </location>
</feature>
<dbReference type="Pfam" id="PF00439">
    <property type="entry name" value="Bromodomain"/>
    <property type="match status" value="5"/>
</dbReference>
<dbReference type="GO" id="GO:0006325">
    <property type="term" value="P:chromatin organization"/>
    <property type="evidence" value="ECO:0007669"/>
    <property type="project" value="UniProtKB-ARBA"/>
</dbReference>
<dbReference type="EMBL" id="KZ987831">
    <property type="protein sequence ID" value="RKP14468.1"/>
    <property type="molecule type" value="Genomic_DNA"/>
</dbReference>
<dbReference type="InterPro" id="IPR042097">
    <property type="entry name" value="Aminopeptidase_N-like_N_sf"/>
</dbReference>
<feature type="region of interest" description="Disordered" evidence="9">
    <location>
        <begin position="1600"/>
        <end position="1641"/>
    </location>
</feature>
<feature type="domain" description="Bromo" evidence="10">
    <location>
        <begin position="1834"/>
        <end position="1917"/>
    </location>
</feature>
<dbReference type="Pfam" id="PF25316">
    <property type="entry name" value="TAF2_3rd"/>
    <property type="match status" value="1"/>
</dbReference>
<dbReference type="GO" id="GO:0016251">
    <property type="term" value="F:RNA polymerase II general transcription initiation factor activity"/>
    <property type="evidence" value="ECO:0007669"/>
    <property type="project" value="TreeGrafter"/>
</dbReference>
<evidence type="ECO:0000256" key="4">
    <source>
        <dbReference type="ARBA" id="ARBA00023015"/>
    </source>
</evidence>
<reference evidence="12" key="1">
    <citation type="journal article" date="2018" name="Nat. Microbiol.">
        <title>Leveraging single-cell genomics to expand the fungal tree of life.</title>
        <authorList>
            <person name="Ahrendt S.R."/>
            <person name="Quandt C.A."/>
            <person name="Ciobanu D."/>
            <person name="Clum A."/>
            <person name="Salamov A."/>
            <person name="Andreopoulos B."/>
            <person name="Cheng J.F."/>
            <person name="Woyke T."/>
            <person name="Pelin A."/>
            <person name="Henrissat B."/>
            <person name="Reynolds N.K."/>
            <person name="Benny G.L."/>
            <person name="Smith M.E."/>
            <person name="James T.Y."/>
            <person name="Grigoriev I.V."/>
        </authorList>
    </citation>
    <scope>NUCLEOTIDE SEQUENCE [LARGE SCALE GENOMIC DNA]</scope>
</reference>
<feature type="compositionally biased region" description="Basic and acidic residues" evidence="9">
    <location>
        <begin position="1782"/>
        <end position="1797"/>
    </location>
</feature>
<feature type="compositionally biased region" description="Basic and acidic residues" evidence="9">
    <location>
        <begin position="1429"/>
        <end position="1457"/>
    </location>
</feature>
<dbReference type="PANTHER" id="PTHR15137:SF9">
    <property type="entry name" value="TRANSCRIPTION INITIATION FACTOR TFIID SUBUNIT 2"/>
    <property type="match status" value="1"/>
</dbReference>
<feature type="region of interest" description="Disordered" evidence="9">
    <location>
        <begin position="1148"/>
        <end position="1167"/>
    </location>
</feature>
<dbReference type="GO" id="GO:0005669">
    <property type="term" value="C:transcription factor TFIID complex"/>
    <property type="evidence" value="ECO:0007669"/>
    <property type="project" value="InterPro"/>
</dbReference>
<feature type="domain" description="Bromo" evidence="10">
    <location>
        <begin position="2029"/>
        <end position="2129"/>
    </location>
</feature>